<organism evidence="1 2">
    <name type="scientific">Paramuricea clavata</name>
    <name type="common">Red gorgonian</name>
    <name type="synonym">Violescent sea-whip</name>
    <dbReference type="NCBI Taxonomy" id="317549"/>
    <lineage>
        <taxon>Eukaryota</taxon>
        <taxon>Metazoa</taxon>
        <taxon>Cnidaria</taxon>
        <taxon>Anthozoa</taxon>
        <taxon>Octocorallia</taxon>
        <taxon>Malacalcyonacea</taxon>
        <taxon>Plexauridae</taxon>
        <taxon>Paramuricea</taxon>
    </lineage>
</organism>
<dbReference type="PROSITE" id="PS51750">
    <property type="entry name" value="BRO_N"/>
    <property type="match status" value="1"/>
</dbReference>
<keyword evidence="2" id="KW-1185">Reference proteome</keyword>
<dbReference type="PANTHER" id="PTHR36180">
    <property type="entry name" value="DNA-BINDING PROTEIN-RELATED-RELATED"/>
    <property type="match status" value="1"/>
</dbReference>
<dbReference type="InterPro" id="IPR003497">
    <property type="entry name" value="BRO_N_domain"/>
</dbReference>
<name>A0A7D9E749_PARCT</name>
<comment type="caution">
    <text evidence="1">The sequence shown here is derived from an EMBL/GenBank/DDBJ whole genome shotgun (WGS) entry which is preliminary data.</text>
</comment>
<gene>
    <name evidence="1" type="ORF">PACLA_8A052339</name>
</gene>
<protein>
    <submittedName>
        <fullName evidence="1">Uncharacterized protein</fullName>
    </submittedName>
</protein>
<evidence type="ECO:0000313" key="1">
    <source>
        <dbReference type="EMBL" id="CAB4003412.1"/>
    </source>
</evidence>
<dbReference type="SMART" id="SM01040">
    <property type="entry name" value="Bro-N"/>
    <property type="match status" value="1"/>
</dbReference>
<sequence>MSIELFTVPELLGTGEIITVKSDDGTVYFAASKLASALGYTRPNNAVATHVRERYKTTLGEIIPTPIRCRSDVHIGSRPNMIFLTESGVYNLIFKSNLPSAIKFQDWVTEEVLPSIRKTGQYVLSGVMPAIDNVKDEGLRQLPEKERIEGRGKLKYKSDIVKDPKAVSRGKKGGLVAQENIRQTKKDLERKEFQVRDQEKEITELREKVLYLLVEIDELDEKIRELED</sequence>
<dbReference type="PANTHER" id="PTHR36180:SF2">
    <property type="entry name" value="BRO FAMILY PROTEIN"/>
    <property type="match status" value="1"/>
</dbReference>
<proteinExistence type="predicted"/>
<dbReference type="AlphaFoldDB" id="A0A7D9E749"/>
<dbReference type="OrthoDB" id="7468926at2759"/>
<reference evidence="1" key="1">
    <citation type="submission" date="2020-04" db="EMBL/GenBank/DDBJ databases">
        <authorList>
            <person name="Alioto T."/>
            <person name="Alioto T."/>
            <person name="Gomez Garrido J."/>
        </authorList>
    </citation>
    <scope>NUCLEOTIDE SEQUENCE</scope>
    <source>
        <strain evidence="1">A484AB</strain>
    </source>
</reference>
<dbReference type="Proteomes" id="UP001152795">
    <property type="component" value="Unassembled WGS sequence"/>
</dbReference>
<accession>A0A7D9E749</accession>
<dbReference type="Pfam" id="PF02498">
    <property type="entry name" value="Bro-N"/>
    <property type="match status" value="1"/>
</dbReference>
<evidence type="ECO:0000313" key="2">
    <source>
        <dbReference type="Proteomes" id="UP001152795"/>
    </source>
</evidence>
<dbReference type="EMBL" id="CACRXK020004621">
    <property type="protein sequence ID" value="CAB4003412.1"/>
    <property type="molecule type" value="Genomic_DNA"/>
</dbReference>